<evidence type="ECO:0000256" key="2">
    <source>
        <dbReference type="ARBA" id="ARBA00022679"/>
    </source>
</evidence>
<dbReference type="GO" id="GO:0003841">
    <property type="term" value="F:1-acylglycerol-3-phosphate O-acyltransferase activity"/>
    <property type="evidence" value="ECO:0007669"/>
    <property type="project" value="TreeGrafter"/>
</dbReference>
<proteinExistence type="predicted"/>
<dbReference type="GO" id="GO:0006654">
    <property type="term" value="P:phosphatidic acid biosynthetic process"/>
    <property type="evidence" value="ECO:0007669"/>
    <property type="project" value="TreeGrafter"/>
</dbReference>
<comment type="caution">
    <text evidence="5">The sequence shown here is derived from an EMBL/GenBank/DDBJ whole genome shotgun (WGS) entry which is preliminary data.</text>
</comment>
<dbReference type="RefSeq" id="WP_217314332.1">
    <property type="nucleotide sequence ID" value="NZ_JAHOEA010000004.1"/>
</dbReference>
<reference evidence="5" key="1">
    <citation type="submission" date="2021-06" db="EMBL/GenBank/DDBJ databases">
        <title>Collection of gut derived symbiotic bacterial strains cultured from healthy donors.</title>
        <authorList>
            <person name="Lin H."/>
            <person name="Littmann E."/>
            <person name="Pamer E.G."/>
        </authorList>
    </citation>
    <scope>NUCLEOTIDE SEQUENCE</scope>
    <source>
        <strain evidence="5">MSK.21.74</strain>
    </source>
</reference>
<dbReference type="EMBL" id="JAHOEI010000022">
    <property type="protein sequence ID" value="MBV3387605.1"/>
    <property type="molecule type" value="Genomic_DNA"/>
</dbReference>
<sequence>MVKGICQWILYKRLGYKKIITQELPEKYIICMAPHTSNWDLILGQLFAHAEGIKCNFLMKKEWFFWPLGPIFRKMGGIPVWRSKHTSMTDNLAAEADKRKSFGLCITPEGTRSLNPEWKKGFYFIALKAHLPIHLYGLDYQKKVIQCTKQIIPSGDVDKDMREIKLYFKDFKGKKPEKFTIGNID</sequence>
<keyword evidence="3 5" id="KW-0012">Acyltransferase</keyword>
<protein>
    <submittedName>
        <fullName evidence="5">1-acyl-sn-glycerol-3-phosphate acyltransferase</fullName>
    </submittedName>
</protein>
<evidence type="ECO:0000313" key="6">
    <source>
        <dbReference type="Proteomes" id="UP001196765"/>
    </source>
</evidence>
<dbReference type="Pfam" id="PF01553">
    <property type="entry name" value="Acyltransferase"/>
    <property type="match status" value="1"/>
</dbReference>
<keyword evidence="2" id="KW-0808">Transferase</keyword>
<comment type="pathway">
    <text evidence="1">Lipid metabolism.</text>
</comment>
<feature type="domain" description="Phospholipid/glycerol acyltransferase" evidence="4">
    <location>
        <begin position="29"/>
        <end position="138"/>
    </location>
</feature>
<dbReference type="AlphaFoldDB" id="A0AAW4N0Q5"/>
<dbReference type="SMART" id="SM00563">
    <property type="entry name" value="PlsC"/>
    <property type="match status" value="1"/>
</dbReference>
<gene>
    <name evidence="5" type="ORF">KSW82_07610</name>
</gene>
<evidence type="ECO:0000259" key="4">
    <source>
        <dbReference type="SMART" id="SM00563"/>
    </source>
</evidence>
<evidence type="ECO:0000256" key="3">
    <source>
        <dbReference type="ARBA" id="ARBA00023315"/>
    </source>
</evidence>
<dbReference type="InterPro" id="IPR002123">
    <property type="entry name" value="Plipid/glycerol_acylTrfase"/>
</dbReference>
<dbReference type="Proteomes" id="UP001196765">
    <property type="component" value="Unassembled WGS sequence"/>
</dbReference>
<evidence type="ECO:0000256" key="1">
    <source>
        <dbReference type="ARBA" id="ARBA00005189"/>
    </source>
</evidence>
<organism evidence="5 6">
    <name type="scientific">Segatella copri</name>
    <dbReference type="NCBI Taxonomy" id="165179"/>
    <lineage>
        <taxon>Bacteria</taxon>
        <taxon>Pseudomonadati</taxon>
        <taxon>Bacteroidota</taxon>
        <taxon>Bacteroidia</taxon>
        <taxon>Bacteroidales</taxon>
        <taxon>Prevotellaceae</taxon>
        <taxon>Segatella</taxon>
    </lineage>
</organism>
<accession>A0AAW4N0Q5</accession>
<dbReference type="PANTHER" id="PTHR10434:SF9">
    <property type="entry name" value="PHOSPHOLIPID_GLYCEROL ACYLTRANSFERASE DOMAIN-CONTAINING PROTEIN"/>
    <property type="match status" value="1"/>
</dbReference>
<evidence type="ECO:0000313" key="5">
    <source>
        <dbReference type="EMBL" id="MBV3387605.1"/>
    </source>
</evidence>
<name>A0AAW4N0Q5_9BACT</name>
<dbReference type="PANTHER" id="PTHR10434">
    <property type="entry name" value="1-ACYL-SN-GLYCEROL-3-PHOSPHATE ACYLTRANSFERASE"/>
    <property type="match status" value="1"/>
</dbReference>